<gene>
    <name evidence="1" type="ORF">PCON_09635</name>
</gene>
<dbReference type="EMBL" id="HF935502">
    <property type="protein sequence ID" value="CCX10042.1"/>
    <property type="molecule type" value="Genomic_DNA"/>
</dbReference>
<name>U4LF21_PYROM</name>
<proteinExistence type="predicted"/>
<dbReference type="AlphaFoldDB" id="U4LF21"/>
<keyword evidence="2" id="KW-1185">Reference proteome</keyword>
<protein>
    <submittedName>
        <fullName evidence="1">Uncharacterized protein</fullName>
    </submittedName>
</protein>
<sequence length="51" mass="5751">MACQIFPFSPVVTLSVSNYVSLRKFAHAFAISFLFSRWFLCPSNSASCRQS</sequence>
<evidence type="ECO:0000313" key="1">
    <source>
        <dbReference type="EMBL" id="CCX10042.1"/>
    </source>
</evidence>
<reference evidence="1 2" key="1">
    <citation type="journal article" date="2013" name="PLoS Genet.">
        <title>The genome and development-dependent transcriptomes of Pyronema confluens: a window into fungal evolution.</title>
        <authorList>
            <person name="Traeger S."/>
            <person name="Altegoer F."/>
            <person name="Freitag M."/>
            <person name="Gabaldon T."/>
            <person name="Kempken F."/>
            <person name="Kumar A."/>
            <person name="Marcet-Houben M."/>
            <person name="Poggeler S."/>
            <person name="Stajich J.E."/>
            <person name="Nowrousian M."/>
        </authorList>
    </citation>
    <scope>NUCLEOTIDE SEQUENCE [LARGE SCALE GENOMIC DNA]</scope>
    <source>
        <strain evidence="2">CBS 100304</strain>
        <tissue evidence="1">Vegetative mycelium</tissue>
    </source>
</reference>
<organism evidence="1 2">
    <name type="scientific">Pyronema omphalodes (strain CBS 100304)</name>
    <name type="common">Pyronema confluens</name>
    <dbReference type="NCBI Taxonomy" id="1076935"/>
    <lineage>
        <taxon>Eukaryota</taxon>
        <taxon>Fungi</taxon>
        <taxon>Dikarya</taxon>
        <taxon>Ascomycota</taxon>
        <taxon>Pezizomycotina</taxon>
        <taxon>Pezizomycetes</taxon>
        <taxon>Pezizales</taxon>
        <taxon>Pyronemataceae</taxon>
        <taxon>Pyronema</taxon>
    </lineage>
</organism>
<dbReference type="Proteomes" id="UP000018144">
    <property type="component" value="Unassembled WGS sequence"/>
</dbReference>
<evidence type="ECO:0000313" key="2">
    <source>
        <dbReference type="Proteomes" id="UP000018144"/>
    </source>
</evidence>
<accession>U4LF21</accession>